<accession>A0ABU8LIY2</accession>
<name>A0ABU8LIY2_9MICO</name>
<evidence type="ECO:0000313" key="2">
    <source>
        <dbReference type="Proteomes" id="UP001366085"/>
    </source>
</evidence>
<comment type="caution">
    <text evidence="1">The sequence shown here is derived from an EMBL/GenBank/DDBJ whole genome shotgun (WGS) entry which is preliminary data.</text>
</comment>
<organism evidence="1 2">
    <name type="scientific">Microbacterium istanbulense</name>
    <dbReference type="NCBI Taxonomy" id="3122049"/>
    <lineage>
        <taxon>Bacteria</taxon>
        <taxon>Bacillati</taxon>
        <taxon>Actinomycetota</taxon>
        <taxon>Actinomycetes</taxon>
        <taxon>Micrococcales</taxon>
        <taxon>Microbacteriaceae</taxon>
        <taxon>Microbacterium</taxon>
    </lineage>
</organism>
<protein>
    <recommendedName>
        <fullName evidence="3">Abortive infection protein-like C-terminal domain-containing protein</fullName>
    </recommendedName>
</protein>
<proteinExistence type="predicted"/>
<keyword evidence="2" id="KW-1185">Reference proteome</keyword>
<dbReference type="RefSeq" id="WP_337316475.1">
    <property type="nucleotide sequence ID" value="NZ_JBBDGN010000001.1"/>
</dbReference>
<evidence type="ECO:0008006" key="3">
    <source>
        <dbReference type="Google" id="ProtNLM"/>
    </source>
</evidence>
<reference evidence="1 2" key="1">
    <citation type="submission" date="2024-02" db="EMBL/GenBank/DDBJ databases">
        <authorList>
            <person name="Saticioglu I.B."/>
        </authorList>
    </citation>
    <scope>NUCLEOTIDE SEQUENCE [LARGE SCALE GENOMIC DNA]</scope>
    <source>
        <strain evidence="1 2">Mu-43</strain>
    </source>
</reference>
<dbReference type="EMBL" id="JBBDGN010000001">
    <property type="protein sequence ID" value="MEJ1090267.1"/>
    <property type="molecule type" value="Genomic_DNA"/>
</dbReference>
<dbReference type="Proteomes" id="UP001366085">
    <property type="component" value="Unassembled WGS sequence"/>
</dbReference>
<gene>
    <name evidence="1" type="ORF">WDU93_01065</name>
</gene>
<sequence length="255" mass="28322">MSIDPKTAFAALPPTLAQDLLDAYAEIVTNYAEHRWEPAELNGGKLCEAVYSIVEGHLSGTYPARASKPRNMPAACLALEKSYTKAPRSPRIQIPRMIIALYEIRNNRGVGHAGGDVNPNQMDATAVLYMSKWLMAELVRLMHGLTTDQASEVVEALVEREVSLVWKWGGKRRVLRTGLTLKQQVLLLLAGVTEATEAELVSWLEHKRPNDLRKAVLRPMHKDKLVDFDESTKAIRLLPPGVEAAEKLIHSLSKS</sequence>
<evidence type="ECO:0000313" key="1">
    <source>
        <dbReference type="EMBL" id="MEJ1090267.1"/>
    </source>
</evidence>